<evidence type="ECO:0000313" key="1">
    <source>
        <dbReference type="EMBL" id="KKY00439.1"/>
    </source>
</evidence>
<proteinExistence type="predicted"/>
<protein>
    <submittedName>
        <fullName evidence="1">Uncharacterized protein</fullName>
    </submittedName>
</protein>
<evidence type="ECO:0000313" key="2">
    <source>
        <dbReference type="Proteomes" id="UP000034407"/>
    </source>
</evidence>
<reference evidence="1 2" key="1">
    <citation type="submission" date="2015-04" db="EMBL/GenBank/DDBJ databases">
        <title>Microcin producing Clostridium sp. JC272T.</title>
        <authorList>
            <person name="Jyothsna T."/>
            <person name="Sasikala C."/>
            <person name="Ramana C."/>
        </authorList>
    </citation>
    <scope>NUCLEOTIDE SEQUENCE [LARGE SCALE GENOMIC DNA]</scope>
    <source>
        <strain evidence="1 2">JC272</strain>
    </source>
</reference>
<name>A0A0M3DG67_9FIRM</name>
<dbReference type="Proteomes" id="UP000034407">
    <property type="component" value="Unassembled WGS sequence"/>
</dbReference>
<keyword evidence="2" id="KW-1185">Reference proteome</keyword>
<dbReference type="RefSeq" id="WP_025161734.1">
    <property type="nucleotide sequence ID" value="NZ_JBCLWQ010000005.1"/>
</dbReference>
<dbReference type="EMBL" id="LBBT01000277">
    <property type="protein sequence ID" value="KKY00439.1"/>
    <property type="molecule type" value="Genomic_DNA"/>
</dbReference>
<organism evidence="1 2">
    <name type="scientific">Paraclostridium benzoelyticum</name>
    <dbReference type="NCBI Taxonomy" id="1629550"/>
    <lineage>
        <taxon>Bacteria</taxon>
        <taxon>Bacillati</taxon>
        <taxon>Bacillota</taxon>
        <taxon>Clostridia</taxon>
        <taxon>Peptostreptococcales</taxon>
        <taxon>Peptostreptococcaceae</taxon>
        <taxon>Paraclostridium</taxon>
    </lineage>
</organism>
<comment type="caution">
    <text evidence="1">The sequence shown here is derived from an EMBL/GenBank/DDBJ whole genome shotgun (WGS) entry which is preliminary data.</text>
</comment>
<accession>A0A0M3DG67</accession>
<gene>
    <name evidence="1" type="ORF">VN21_14140</name>
</gene>
<dbReference type="AlphaFoldDB" id="A0A0M3DG67"/>
<sequence>MVDIVDKNPRINLLELNPFLYLIKYRNKLQNNKIIKISRTIFFTIKLVGKAVTVINSSDKVIKLRTIKIDFFLSTFPFLNKVKNKVNRPVSIKNIPMIVINKNTINSPFLILNMHVE</sequence>